<dbReference type="SUPFAM" id="SSF52540">
    <property type="entry name" value="P-loop containing nucleoside triphosphate hydrolases"/>
    <property type="match status" value="2"/>
</dbReference>
<evidence type="ECO:0000313" key="10">
    <source>
        <dbReference type="EMBL" id="GAA1567450.1"/>
    </source>
</evidence>
<keyword evidence="3" id="KW-0762">Sugar transport</keyword>
<dbReference type="SMART" id="SM00382">
    <property type="entry name" value="AAA"/>
    <property type="match status" value="2"/>
</dbReference>
<reference evidence="10 11" key="1">
    <citation type="journal article" date="2019" name="Int. J. Syst. Evol. Microbiol.">
        <title>The Global Catalogue of Microorganisms (GCM) 10K type strain sequencing project: providing services to taxonomists for standard genome sequencing and annotation.</title>
        <authorList>
            <consortium name="The Broad Institute Genomics Platform"/>
            <consortium name="The Broad Institute Genome Sequencing Center for Infectious Disease"/>
            <person name="Wu L."/>
            <person name="Ma J."/>
        </authorList>
    </citation>
    <scope>NUCLEOTIDE SEQUENCE [LARGE SCALE GENOMIC DNA]</scope>
    <source>
        <strain evidence="10 11">JCM 15933</strain>
    </source>
</reference>
<keyword evidence="11" id="KW-1185">Reference proteome</keyword>
<name>A0ABN2CZF6_9ACTN</name>
<evidence type="ECO:0000256" key="6">
    <source>
        <dbReference type="ARBA" id="ARBA00022840"/>
    </source>
</evidence>
<sequence>MNHVRTTPGVPVLSLREISKSYTGVPALSGVNLDVHAGEAIGLMGQNGAGKSTLVKIVSGAQGPSAGTIAMGGRAVRFQRPADAQAAGIHTIYQELSVVPQLTAAENIFLSDLPRRGGAVNWAKLRREARDALGSLGFDIDVEMRVRDLTLAERQAVEIAKVVHHKAKVVLLDEPTATLPTPDVDKLLTILRGLKADGVSILYISHRLDEVYDICDRVTVLRDGRQITTASTQELTADEAVRQMIGDKLLGGMVGQVGGGAHRRLNPNAVAGNQPPALEVRSVSDESILRDISLTVMPGEAVAVTGLLGSGQSELAACIFGSRSRTAGDVYVNGRKLSSRSPRATIRAGLGWLPEERKVQGLVLGMSVAQNLTVTDLNQVSKLGFLRRRVEQRLAKKLSSTLAIKTRGVDQPVGTLSGGNQQKVVFGKWLLAGSRVLILSEPTRGIDVAAKEEIYREMRNFLAEGGSILVSSSEIDEALMCDRIYVLGRGRVVGEFSHDDIEHDRLVSLLR</sequence>
<dbReference type="PROSITE" id="PS00211">
    <property type="entry name" value="ABC_TRANSPORTER_1"/>
    <property type="match status" value="1"/>
</dbReference>
<feature type="domain" description="ABC transporter" evidence="9">
    <location>
        <begin position="13"/>
        <end position="248"/>
    </location>
</feature>
<dbReference type="InterPro" id="IPR003439">
    <property type="entry name" value="ABC_transporter-like_ATP-bd"/>
</dbReference>
<dbReference type="CDD" id="cd03215">
    <property type="entry name" value="ABC_Carb_Monos_II"/>
    <property type="match status" value="1"/>
</dbReference>
<evidence type="ECO:0000256" key="2">
    <source>
        <dbReference type="ARBA" id="ARBA00022475"/>
    </source>
</evidence>
<evidence type="ECO:0000256" key="3">
    <source>
        <dbReference type="ARBA" id="ARBA00022597"/>
    </source>
</evidence>
<dbReference type="PROSITE" id="PS50893">
    <property type="entry name" value="ABC_TRANSPORTER_2"/>
    <property type="match status" value="2"/>
</dbReference>
<proteinExistence type="predicted"/>
<comment type="caution">
    <text evidence="10">The sequence shown here is derived from an EMBL/GenBank/DDBJ whole genome shotgun (WGS) entry which is preliminary data.</text>
</comment>
<evidence type="ECO:0000256" key="5">
    <source>
        <dbReference type="ARBA" id="ARBA00022741"/>
    </source>
</evidence>
<keyword evidence="5" id="KW-0547">Nucleotide-binding</keyword>
<keyword evidence="1" id="KW-0813">Transport</keyword>
<keyword evidence="2" id="KW-1003">Cell membrane</keyword>
<dbReference type="PANTHER" id="PTHR43790:SF3">
    <property type="entry name" value="D-ALLOSE IMPORT ATP-BINDING PROTEIN ALSA-RELATED"/>
    <property type="match status" value="1"/>
</dbReference>
<evidence type="ECO:0000256" key="4">
    <source>
        <dbReference type="ARBA" id="ARBA00022737"/>
    </source>
</evidence>
<keyword evidence="8" id="KW-0472">Membrane</keyword>
<dbReference type="RefSeq" id="WP_344513445.1">
    <property type="nucleotide sequence ID" value="NZ_BAAAQD010000038.1"/>
</dbReference>
<dbReference type="InterPro" id="IPR003593">
    <property type="entry name" value="AAA+_ATPase"/>
</dbReference>
<keyword evidence="4" id="KW-0677">Repeat</keyword>
<evidence type="ECO:0000256" key="8">
    <source>
        <dbReference type="ARBA" id="ARBA00023136"/>
    </source>
</evidence>
<dbReference type="EMBL" id="BAAAQD010000038">
    <property type="protein sequence ID" value="GAA1567450.1"/>
    <property type="molecule type" value="Genomic_DNA"/>
</dbReference>
<dbReference type="CDD" id="cd03216">
    <property type="entry name" value="ABC_Carb_Monos_I"/>
    <property type="match status" value="1"/>
</dbReference>
<dbReference type="Proteomes" id="UP001501470">
    <property type="component" value="Unassembled WGS sequence"/>
</dbReference>
<keyword evidence="7" id="KW-1278">Translocase</keyword>
<keyword evidence="6 10" id="KW-0067">ATP-binding</keyword>
<protein>
    <submittedName>
        <fullName evidence="10">Sugar ABC transporter ATP-binding protein</fullName>
    </submittedName>
</protein>
<evidence type="ECO:0000256" key="1">
    <source>
        <dbReference type="ARBA" id="ARBA00022448"/>
    </source>
</evidence>
<gene>
    <name evidence="10" type="ORF">GCM10009827_106470</name>
</gene>
<dbReference type="InterPro" id="IPR027417">
    <property type="entry name" value="P-loop_NTPase"/>
</dbReference>
<accession>A0ABN2CZF6</accession>
<evidence type="ECO:0000313" key="11">
    <source>
        <dbReference type="Proteomes" id="UP001501470"/>
    </source>
</evidence>
<dbReference type="Gene3D" id="3.40.50.300">
    <property type="entry name" value="P-loop containing nucleotide triphosphate hydrolases"/>
    <property type="match status" value="2"/>
</dbReference>
<organism evidence="10 11">
    <name type="scientific">Dactylosporangium maewongense</name>
    <dbReference type="NCBI Taxonomy" id="634393"/>
    <lineage>
        <taxon>Bacteria</taxon>
        <taxon>Bacillati</taxon>
        <taxon>Actinomycetota</taxon>
        <taxon>Actinomycetes</taxon>
        <taxon>Micromonosporales</taxon>
        <taxon>Micromonosporaceae</taxon>
        <taxon>Dactylosporangium</taxon>
    </lineage>
</organism>
<dbReference type="InterPro" id="IPR017871">
    <property type="entry name" value="ABC_transporter-like_CS"/>
</dbReference>
<dbReference type="GO" id="GO:0005524">
    <property type="term" value="F:ATP binding"/>
    <property type="evidence" value="ECO:0007669"/>
    <property type="project" value="UniProtKB-KW"/>
</dbReference>
<evidence type="ECO:0000259" key="9">
    <source>
        <dbReference type="PROSITE" id="PS50893"/>
    </source>
</evidence>
<evidence type="ECO:0000256" key="7">
    <source>
        <dbReference type="ARBA" id="ARBA00022967"/>
    </source>
</evidence>
<dbReference type="Pfam" id="PF00005">
    <property type="entry name" value="ABC_tran"/>
    <property type="match status" value="2"/>
</dbReference>
<dbReference type="InterPro" id="IPR050107">
    <property type="entry name" value="ABC_carbohydrate_import_ATPase"/>
</dbReference>
<feature type="domain" description="ABC transporter" evidence="9">
    <location>
        <begin position="265"/>
        <end position="510"/>
    </location>
</feature>
<dbReference type="PANTHER" id="PTHR43790">
    <property type="entry name" value="CARBOHYDRATE TRANSPORT ATP-BINDING PROTEIN MG119-RELATED"/>
    <property type="match status" value="1"/>
</dbReference>